<evidence type="ECO:0000313" key="5">
    <source>
        <dbReference type="Proteomes" id="UP000294881"/>
    </source>
</evidence>
<keyword evidence="5" id="KW-1185">Reference proteome</keyword>
<evidence type="ECO:0000256" key="2">
    <source>
        <dbReference type="ARBA" id="ARBA00022723"/>
    </source>
</evidence>
<dbReference type="GO" id="GO:0016853">
    <property type="term" value="F:isomerase activity"/>
    <property type="evidence" value="ECO:0007669"/>
    <property type="project" value="UniProtKB-ARBA"/>
</dbReference>
<evidence type="ECO:0000259" key="3">
    <source>
        <dbReference type="Pfam" id="PF01557"/>
    </source>
</evidence>
<organism evidence="4 5">
    <name type="scientific">Camelimonas lactis</name>
    <dbReference type="NCBI Taxonomy" id="659006"/>
    <lineage>
        <taxon>Bacteria</taxon>
        <taxon>Pseudomonadati</taxon>
        <taxon>Pseudomonadota</taxon>
        <taxon>Alphaproteobacteria</taxon>
        <taxon>Hyphomicrobiales</taxon>
        <taxon>Chelatococcaceae</taxon>
        <taxon>Camelimonas</taxon>
    </lineage>
</organism>
<dbReference type="EMBL" id="SLWL01000004">
    <property type="protein sequence ID" value="TCO14284.1"/>
    <property type="molecule type" value="Genomic_DNA"/>
</dbReference>
<comment type="similarity">
    <text evidence="1">Belongs to the FAH family.</text>
</comment>
<name>A0A4R2GUW3_9HYPH</name>
<dbReference type="InterPro" id="IPR011234">
    <property type="entry name" value="Fumarylacetoacetase-like_C"/>
</dbReference>
<protein>
    <submittedName>
        <fullName evidence="4">2-keto-4-pentenoate hydratase/2-oxohepta-3-ene-1,7-dioic acid hydratase in catechol pathway</fullName>
    </submittedName>
</protein>
<dbReference type="InterPro" id="IPR051121">
    <property type="entry name" value="FAH"/>
</dbReference>
<evidence type="ECO:0000313" key="4">
    <source>
        <dbReference type="EMBL" id="TCO14284.1"/>
    </source>
</evidence>
<sequence>MKLVRFGEPGAERPGLLDSENRIRDLSGVIADINGAALDPATLDRLRALDAGALPLAPAGARLGPCVGGVGHFIAVGLNYADHAAEAGLTPPAEPILFSKAPSCIIGPHDDVLIPPGSTKTDWEVELAVVIGSPCSRVHEAEALDHVAGYCLCNDISERAWQNERGGTWMKGKGAPTFGPLGPWLATREELGDANGRAMWLDLNGERMQTGNTENMIFRVPFIVSYISQFMDLRPGDVIATGTPPGVGMGRKPPLFLKAGDRMTLGIDGLGVQDLNVRDASRQAAA</sequence>
<dbReference type="AlphaFoldDB" id="A0A4R2GUW3"/>
<keyword evidence="2" id="KW-0479">Metal-binding</keyword>
<gene>
    <name evidence="4" type="ORF">EV666_104237</name>
</gene>
<dbReference type="SUPFAM" id="SSF56529">
    <property type="entry name" value="FAH"/>
    <property type="match status" value="1"/>
</dbReference>
<proteinExistence type="inferred from homology"/>
<accession>A0A4R2GUW3</accession>
<dbReference type="PANTHER" id="PTHR42796:SF4">
    <property type="entry name" value="FUMARYLACETOACETATE HYDROLASE DOMAIN-CONTAINING PROTEIN 2A"/>
    <property type="match status" value="1"/>
</dbReference>
<reference evidence="4 5" key="1">
    <citation type="submission" date="2019-03" db="EMBL/GenBank/DDBJ databases">
        <title>Genomic Encyclopedia of Type Strains, Phase IV (KMG-IV): sequencing the most valuable type-strain genomes for metagenomic binning, comparative biology and taxonomic classification.</title>
        <authorList>
            <person name="Goeker M."/>
        </authorList>
    </citation>
    <scope>NUCLEOTIDE SEQUENCE [LARGE SCALE GENOMIC DNA]</scope>
    <source>
        <strain evidence="4 5">DSM 22958</strain>
    </source>
</reference>
<dbReference type="FunFam" id="3.90.850.10:FF:000002">
    <property type="entry name" value="2-hydroxyhepta-2,4-diene-1,7-dioate isomerase"/>
    <property type="match status" value="1"/>
</dbReference>
<comment type="caution">
    <text evidence="4">The sequence shown here is derived from an EMBL/GenBank/DDBJ whole genome shotgun (WGS) entry which is preliminary data.</text>
</comment>
<dbReference type="GO" id="GO:0046872">
    <property type="term" value="F:metal ion binding"/>
    <property type="evidence" value="ECO:0007669"/>
    <property type="project" value="UniProtKB-KW"/>
</dbReference>
<dbReference type="PANTHER" id="PTHR42796">
    <property type="entry name" value="FUMARYLACETOACETATE HYDROLASE DOMAIN-CONTAINING PROTEIN 2A-RELATED"/>
    <property type="match status" value="1"/>
</dbReference>
<dbReference type="GO" id="GO:0019752">
    <property type="term" value="P:carboxylic acid metabolic process"/>
    <property type="evidence" value="ECO:0007669"/>
    <property type="project" value="UniProtKB-ARBA"/>
</dbReference>
<dbReference type="OrthoDB" id="5197601at2"/>
<dbReference type="InterPro" id="IPR036663">
    <property type="entry name" value="Fumarylacetoacetase_C_sf"/>
</dbReference>
<evidence type="ECO:0000256" key="1">
    <source>
        <dbReference type="ARBA" id="ARBA00010211"/>
    </source>
</evidence>
<dbReference type="RefSeq" id="WP_132005267.1">
    <property type="nucleotide sequence ID" value="NZ_JBHUNN010000002.1"/>
</dbReference>
<dbReference type="Proteomes" id="UP000294881">
    <property type="component" value="Unassembled WGS sequence"/>
</dbReference>
<dbReference type="Gene3D" id="3.90.850.10">
    <property type="entry name" value="Fumarylacetoacetase-like, C-terminal domain"/>
    <property type="match status" value="1"/>
</dbReference>
<dbReference type="Pfam" id="PF01557">
    <property type="entry name" value="FAA_hydrolase"/>
    <property type="match status" value="1"/>
</dbReference>
<feature type="domain" description="Fumarylacetoacetase-like C-terminal" evidence="3">
    <location>
        <begin position="73"/>
        <end position="273"/>
    </location>
</feature>